<evidence type="ECO:0000313" key="3">
    <source>
        <dbReference type="EMBL" id="CAF4562708.1"/>
    </source>
</evidence>
<dbReference type="EMBL" id="CAJNOK010077696">
    <property type="protein sequence ID" value="CAF1677250.1"/>
    <property type="molecule type" value="Genomic_DNA"/>
</dbReference>
<comment type="caution">
    <text evidence="3">The sequence shown here is derived from an EMBL/GenBank/DDBJ whole genome shotgun (WGS) entry which is preliminary data.</text>
</comment>
<dbReference type="Proteomes" id="UP000677228">
    <property type="component" value="Unassembled WGS sequence"/>
</dbReference>
<feature type="non-terminal residue" evidence="3">
    <location>
        <position position="31"/>
    </location>
</feature>
<accession>A0A8S2YRH4</accession>
<evidence type="ECO:0000313" key="2">
    <source>
        <dbReference type="EMBL" id="CAF1677250.1"/>
    </source>
</evidence>
<feature type="compositionally biased region" description="Polar residues" evidence="1">
    <location>
        <begin position="17"/>
        <end position="31"/>
    </location>
</feature>
<name>A0A8S2YRH4_9BILA</name>
<evidence type="ECO:0000256" key="1">
    <source>
        <dbReference type="SAM" id="MobiDB-lite"/>
    </source>
</evidence>
<organism evidence="3 4">
    <name type="scientific">Didymodactylos carnosus</name>
    <dbReference type="NCBI Taxonomy" id="1234261"/>
    <lineage>
        <taxon>Eukaryota</taxon>
        <taxon>Metazoa</taxon>
        <taxon>Spiralia</taxon>
        <taxon>Gnathifera</taxon>
        <taxon>Rotifera</taxon>
        <taxon>Eurotatoria</taxon>
        <taxon>Bdelloidea</taxon>
        <taxon>Philodinida</taxon>
        <taxon>Philodinidae</taxon>
        <taxon>Didymodactylos</taxon>
    </lineage>
</organism>
<feature type="compositionally biased region" description="Pro residues" evidence="1">
    <location>
        <begin position="1"/>
        <end position="10"/>
    </location>
</feature>
<proteinExistence type="predicted"/>
<protein>
    <submittedName>
        <fullName evidence="3">Uncharacterized protein</fullName>
    </submittedName>
</protein>
<gene>
    <name evidence="2" type="ORF">OVA965_LOCUS45938</name>
    <name evidence="3" type="ORF">TMI583_LOCUS49964</name>
</gene>
<sequence>MQPDWAPVPGPVEINQPIGSTSSGQTAEPGS</sequence>
<evidence type="ECO:0000313" key="4">
    <source>
        <dbReference type="Proteomes" id="UP000682733"/>
    </source>
</evidence>
<feature type="region of interest" description="Disordered" evidence="1">
    <location>
        <begin position="1"/>
        <end position="31"/>
    </location>
</feature>
<dbReference type="Proteomes" id="UP000682733">
    <property type="component" value="Unassembled WGS sequence"/>
</dbReference>
<reference evidence="3" key="1">
    <citation type="submission" date="2021-02" db="EMBL/GenBank/DDBJ databases">
        <authorList>
            <person name="Nowell W R."/>
        </authorList>
    </citation>
    <scope>NUCLEOTIDE SEQUENCE</scope>
</reference>
<dbReference type="EMBL" id="CAJOBA010114252">
    <property type="protein sequence ID" value="CAF4562708.1"/>
    <property type="molecule type" value="Genomic_DNA"/>
</dbReference>
<dbReference type="AlphaFoldDB" id="A0A8S2YRH4"/>